<dbReference type="PATRIC" id="fig|52133.18.peg.127"/>
<evidence type="ECO:0000313" key="1">
    <source>
        <dbReference type="EMBL" id="KXZ74187.1"/>
    </source>
</evidence>
<name>A0A150I2V1_9GAMM</name>
<protein>
    <submittedName>
        <fullName evidence="1">Uncharacterized protein</fullName>
    </submittedName>
</protein>
<organism evidence="1 2">
    <name type="scientific">Acinetobacter venetianus</name>
    <dbReference type="NCBI Taxonomy" id="52133"/>
    <lineage>
        <taxon>Bacteria</taxon>
        <taxon>Pseudomonadati</taxon>
        <taxon>Pseudomonadota</taxon>
        <taxon>Gammaproteobacteria</taxon>
        <taxon>Moraxellales</taxon>
        <taxon>Moraxellaceae</taxon>
        <taxon>Acinetobacter</taxon>
    </lineage>
</organism>
<gene>
    <name evidence="1" type="ORF">AVENLUH5627_00122</name>
</gene>
<accession>A0A150I2V1</accession>
<evidence type="ECO:0000313" key="2">
    <source>
        <dbReference type="Proteomes" id="UP000075680"/>
    </source>
</evidence>
<proteinExistence type="predicted"/>
<dbReference type="InterPro" id="IPR056209">
    <property type="entry name" value="SU10_adaptor"/>
</dbReference>
<reference evidence="1 2" key="1">
    <citation type="journal article" date="2016" name="Sci. Rep.">
        <title>Genomic and phenotypic characterization of the species Acinetobacter venetianus.</title>
        <authorList>
            <person name="Fondi M."/>
            <person name="Maida I."/>
            <person name="Perrin E."/>
            <person name="Orlandini V."/>
            <person name="La Torre L."/>
            <person name="Bosi E."/>
            <person name="Negroni A."/>
            <person name="Zanaroli G."/>
            <person name="Fava F."/>
            <person name="Decorosi F."/>
            <person name="Giovannetti L."/>
            <person name="Viti C."/>
            <person name="Vaneechoutte M."/>
            <person name="Dijkshoorn L."/>
            <person name="Fani R."/>
        </authorList>
    </citation>
    <scope>NUCLEOTIDE SEQUENCE [LARGE SCALE GENOMIC DNA]</scope>
    <source>
        <strain evidence="1 2">LUH5627</strain>
    </source>
</reference>
<dbReference type="EMBL" id="JRUE01000022">
    <property type="protein sequence ID" value="KXZ74187.1"/>
    <property type="molecule type" value="Genomic_DNA"/>
</dbReference>
<dbReference type="Proteomes" id="UP000075680">
    <property type="component" value="Unassembled WGS sequence"/>
</dbReference>
<dbReference type="RefSeq" id="WP_061517828.1">
    <property type="nucleotide sequence ID" value="NZ_JRUE01000022.1"/>
</dbReference>
<comment type="caution">
    <text evidence="1">The sequence shown here is derived from an EMBL/GenBank/DDBJ whole genome shotgun (WGS) entry which is preliminary data.</text>
</comment>
<dbReference type="Pfam" id="PF24175">
    <property type="entry name" value="SU10_adaptor"/>
    <property type="match status" value="1"/>
</dbReference>
<sequence length="224" mass="25993">MQLNDLISRFRTLANDKVEPYFIDDASVTDWLNDAVSEACIRGRLLHESQNNDVCKINILIGSSRYQLHESLYELTRVWFQPSDGTKGQYLTLMSAELLDHYYDGENWRVKQGKPEHIVQDDTGIRLVPIPDVDGELQLEGYRVPLSPMENDTDIPEINQIHHVQLIQWALHQAFKVPDAEFFDPNRSALAEQEFTDYFGIRPDSDLRRITREDIPHNVIPFMP</sequence>
<dbReference type="AlphaFoldDB" id="A0A150I2V1"/>